<dbReference type="InterPro" id="IPR016181">
    <property type="entry name" value="Acyl_CoA_acyltransferase"/>
</dbReference>
<comment type="caution">
    <text evidence="2">The sequence shown here is derived from an EMBL/GenBank/DDBJ whole genome shotgun (WGS) entry which is preliminary data.</text>
</comment>
<organism evidence="2 3">
    <name type="scientific">Ferroacidibacillus organovorans</name>
    <dbReference type="NCBI Taxonomy" id="1765683"/>
    <lineage>
        <taxon>Bacteria</taxon>
        <taxon>Bacillati</taxon>
        <taxon>Bacillota</taxon>
        <taxon>Bacilli</taxon>
        <taxon>Bacillales</taxon>
        <taxon>Alicyclobacillaceae</taxon>
        <taxon>Ferroacidibacillus</taxon>
    </lineage>
</organism>
<name>A0A101XRS7_9BACL</name>
<evidence type="ECO:0000313" key="3">
    <source>
        <dbReference type="Proteomes" id="UP000053557"/>
    </source>
</evidence>
<dbReference type="EMBL" id="LPVJ01000019">
    <property type="protein sequence ID" value="KUO96344.1"/>
    <property type="molecule type" value="Genomic_DNA"/>
</dbReference>
<proteinExistence type="predicted"/>
<dbReference type="GO" id="GO:0016747">
    <property type="term" value="F:acyltransferase activity, transferring groups other than amino-acyl groups"/>
    <property type="evidence" value="ECO:0007669"/>
    <property type="project" value="InterPro"/>
</dbReference>
<dbReference type="PROSITE" id="PS51186">
    <property type="entry name" value="GNAT"/>
    <property type="match status" value="1"/>
</dbReference>
<dbReference type="Proteomes" id="UP000053557">
    <property type="component" value="Unassembled WGS sequence"/>
</dbReference>
<protein>
    <recommendedName>
        <fullName evidence="1">N-acetyltransferase domain-containing protein</fullName>
    </recommendedName>
</protein>
<evidence type="ECO:0000313" key="2">
    <source>
        <dbReference type="EMBL" id="KUO96344.1"/>
    </source>
</evidence>
<dbReference type="SUPFAM" id="SSF55729">
    <property type="entry name" value="Acyl-CoA N-acyltransferases (Nat)"/>
    <property type="match status" value="1"/>
</dbReference>
<dbReference type="AlphaFoldDB" id="A0A101XRS7"/>
<feature type="domain" description="N-acetyltransferase" evidence="1">
    <location>
        <begin position="1"/>
        <end position="169"/>
    </location>
</feature>
<evidence type="ECO:0000259" key="1">
    <source>
        <dbReference type="PROSITE" id="PS51186"/>
    </source>
</evidence>
<sequence>MSFTTHEINRERAIVIANWTYDSPYDFYNVVESVETIADLMNGFYRAVLSEDRQMIGFYCTGESAQVSAGHAVSAYERGEDDVVDFGLGMRPDLTGRGRGASFLIYILKEILANNPGHALRLTVAVFNQRAIRLYQKFGFQTVIQFDRQGTLFQTMQMSGEVRLQPTVDSLLCRGARLQIQRPQTQWDRMKLKE</sequence>
<dbReference type="InterPro" id="IPR000182">
    <property type="entry name" value="GNAT_dom"/>
</dbReference>
<dbReference type="Gene3D" id="3.40.630.30">
    <property type="match status" value="1"/>
</dbReference>
<gene>
    <name evidence="2" type="ORF">ATW55_03835</name>
</gene>
<dbReference type="RefSeq" id="WP_067714385.1">
    <property type="nucleotide sequence ID" value="NZ_LPVJ01000019.1"/>
</dbReference>
<keyword evidence="3" id="KW-1185">Reference proteome</keyword>
<reference evidence="2 3" key="1">
    <citation type="submission" date="2015-12" db="EMBL/GenBank/DDBJ databases">
        <title>Draft genome sequence of Acidibacillus ferrooxidans ITV001, isolated from a chalcopyrite acid mine drainage site in Brazil.</title>
        <authorList>
            <person name="Dall'Agnol H."/>
            <person name="Nancucheo I."/>
            <person name="Johnson B."/>
            <person name="Oliveira R."/>
            <person name="Leite L."/>
            <person name="Pylro V."/>
            <person name="Nunes G.L."/>
            <person name="Tzotzos G."/>
            <person name="Fernandes G.R."/>
            <person name="Dutra J."/>
            <person name="Orellana S.C."/>
            <person name="Oliveira G."/>
        </authorList>
    </citation>
    <scope>NUCLEOTIDE SEQUENCE [LARGE SCALE GENOMIC DNA]</scope>
    <source>
        <strain evidence="3">ITV01</strain>
    </source>
</reference>
<dbReference type="Pfam" id="PF00583">
    <property type="entry name" value="Acetyltransf_1"/>
    <property type="match status" value="1"/>
</dbReference>
<accession>A0A101XRS7</accession>